<protein>
    <submittedName>
        <fullName evidence="1">Uncharacterized protein</fullName>
    </submittedName>
</protein>
<accession>A0ABQ4B1I6</accession>
<organism evidence="1 2">
    <name type="scientific">Actinoplanes palleronii</name>
    <dbReference type="NCBI Taxonomy" id="113570"/>
    <lineage>
        <taxon>Bacteria</taxon>
        <taxon>Bacillati</taxon>
        <taxon>Actinomycetota</taxon>
        <taxon>Actinomycetes</taxon>
        <taxon>Micromonosporales</taxon>
        <taxon>Micromonosporaceae</taxon>
        <taxon>Actinoplanes</taxon>
    </lineage>
</organism>
<sequence length="74" mass="7996">MQEELAHYAVASEPGRRYLGGTLAERLMAAKIATEVVAAMTFDMTPILSGDQMFRARFATINDTDDTSAGTPDV</sequence>
<comment type="caution">
    <text evidence="1">The sequence shown here is derived from an EMBL/GenBank/DDBJ whole genome shotgun (WGS) entry which is preliminary data.</text>
</comment>
<dbReference type="EMBL" id="BOMS01000011">
    <property type="protein sequence ID" value="GIE64533.1"/>
    <property type="molecule type" value="Genomic_DNA"/>
</dbReference>
<reference evidence="1 2" key="1">
    <citation type="submission" date="2021-01" db="EMBL/GenBank/DDBJ databases">
        <title>Whole genome shotgun sequence of Actinoplanes palleronii NBRC 14916.</title>
        <authorList>
            <person name="Komaki H."/>
            <person name="Tamura T."/>
        </authorList>
    </citation>
    <scope>NUCLEOTIDE SEQUENCE [LARGE SCALE GENOMIC DNA]</scope>
    <source>
        <strain evidence="1 2">NBRC 14916</strain>
    </source>
</reference>
<proteinExistence type="predicted"/>
<name>A0ABQ4B1I6_9ACTN</name>
<gene>
    <name evidence="1" type="ORF">Apa02nite_006410</name>
</gene>
<dbReference type="Proteomes" id="UP000624709">
    <property type="component" value="Unassembled WGS sequence"/>
</dbReference>
<evidence type="ECO:0000313" key="2">
    <source>
        <dbReference type="Proteomes" id="UP000624709"/>
    </source>
</evidence>
<evidence type="ECO:0000313" key="1">
    <source>
        <dbReference type="EMBL" id="GIE64533.1"/>
    </source>
</evidence>
<keyword evidence="2" id="KW-1185">Reference proteome</keyword>